<evidence type="ECO:0000256" key="1">
    <source>
        <dbReference type="SAM" id="MobiDB-lite"/>
    </source>
</evidence>
<proteinExistence type="predicted"/>
<reference evidence="2 3" key="1">
    <citation type="journal article" date="2024" name="Genome Biol. Evol.">
        <title>Chromosome-level genome assembly of the viviparous eelpout Zoarces viviparus.</title>
        <authorList>
            <person name="Fuhrmann N."/>
            <person name="Brasseur M.V."/>
            <person name="Bakowski C.E."/>
            <person name="Podsiadlowski L."/>
            <person name="Prost S."/>
            <person name="Krehenwinkel H."/>
            <person name="Mayer C."/>
        </authorList>
    </citation>
    <scope>NUCLEOTIDE SEQUENCE [LARGE SCALE GENOMIC DNA]</scope>
    <source>
        <strain evidence="2">NO-MEL_2022_Ind0_liver</strain>
    </source>
</reference>
<feature type="region of interest" description="Disordered" evidence="1">
    <location>
        <begin position="60"/>
        <end position="80"/>
    </location>
</feature>
<dbReference type="Proteomes" id="UP001488805">
    <property type="component" value="Unassembled WGS sequence"/>
</dbReference>
<comment type="caution">
    <text evidence="2">The sequence shown here is derived from an EMBL/GenBank/DDBJ whole genome shotgun (WGS) entry which is preliminary data.</text>
</comment>
<protein>
    <submittedName>
        <fullName evidence="2">Uncharacterized protein</fullName>
    </submittedName>
</protein>
<dbReference type="EMBL" id="JBCEZU010000597">
    <property type="protein sequence ID" value="KAK9513224.1"/>
    <property type="molecule type" value="Genomic_DNA"/>
</dbReference>
<evidence type="ECO:0000313" key="2">
    <source>
        <dbReference type="EMBL" id="KAK9513224.1"/>
    </source>
</evidence>
<name>A0AAW1DS01_ZOAVI</name>
<dbReference type="AlphaFoldDB" id="A0AAW1DS01"/>
<organism evidence="2 3">
    <name type="scientific">Zoarces viviparus</name>
    <name type="common">Viviparous eelpout</name>
    <name type="synonym">Blennius viviparus</name>
    <dbReference type="NCBI Taxonomy" id="48416"/>
    <lineage>
        <taxon>Eukaryota</taxon>
        <taxon>Metazoa</taxon>
        <taxon>Chordata</taxon>
        <taxon>Craniata</taxon>
        <taxon>Vertebrata</taxon>
        <taxon>Euteleostomi</taxon>
        <taxon>Actinopterygii</taxon>
        <taxon>Neopterygii</taxon>
        <taxon>Teleostei</taxon>
        <taxon>Neoteleostei</taxon>
        <taxon>Acanthomorphata</taxon>
        <taxon>Eupercaria</taxon>
        <taxon>Perciformes</taxon>
        <taxon>Cottioidei</taxon>
        <taxon>Zoarcales</taxon>
        <taxon>Zoarcidae</taxon>
        <taxon>Zoarcinae</taxon>
        <taxon>Zoarces</taxon>
    </lineage>
</organism>
<feature type="region of interest" description="Disordered" evidence="1">
    <location>
        <begin position="1"/>
        <end position="30"/>
    </location>
</feature>
<gene>
    <name evidence="2" type="ORF">VZT92_026774</name>
</gene>
<accession>A0AAW1DS01</accession>
<sequence>MSRKSRLRRSGDRPGCRGANSCLPYPAPTAPPSGEVLLHALVPEFWKSYQAQQGLLHSAADVEEEKNAERGEGVSTVGLR</sequence>
<evidence type="ECO:0000313" key="3">
    <source>
        <dbReference type="Proteomes" id="UP001488805"/>
    </source>
</evidence>
<keyword evidence="3" id="KW-1185">Reference proteome</keyword>